<proteinExistence type="predicted"/>
<evidence type="ECO:0000256" key="1">
    <source>
        <dbReference type="SAM" id="Phobius"/>
    </source>
</evidence>
<sequence>MDKRHNKADESIKHIRPIEVGHFVIDEQQILADKLIGLGFELGHLGYNYERDGSELLATFMEEMKLNMDQFGISWETDCAITDDLNQCLMMASDGLDFDEQLLCRRDQMGKLKKAVESLFKNLNRSSYKFGQNAKGQQNLLERFYNGNIHDLNEGLARLMSGQISPFEDAFYAWLLKLFHSLNATLHGNDKGIRKVLETERNIETAKMPKLSLQIFTEDQQLNERMNLILNKIVEQAQQDDFFFEFMVKKFQKSHGTTNKSSKEISSKRKKSEIVEQGASITVPSGKMRSSIERSIMFNSRIIDSTIPGLRLHWLHAADAPALIGNDNLLIPSALLFTFTMIVVGGLLYWWHAVKLAVYMAMLHGNMIGWAILFIAAAFYILTCIMMILS</sequence>
<feature type="transmembrane region" description="Helical" evidence="1">
    <location>
        <begin position="329"/>
        <end position="351"/>
    </location>
</feature>
<protein>
    <submittedName>
        <fullName evidence="3">V-type proton ATPase subunit a</fullName>
    </submittedName>
</protein>
<keyword evidence="2" id="KW-1185">Reference proteome</keyword>
<keyword evidence="1" id="KW-0812">Transmembrane</keyword>
<feature type="transmembrane region" description="Helical" evidence="1">
    <location>
        <begin position="367"/>
        <end position="389"/>
    </location>
</feature>
<reference evidence="3" key="2">
    <citation type="submission" date="2016-06" db="UniProtKB">
        <authorList>
            <consortium name="WormBaseParasite"/>
        </authorList>
    </citation>
    <scope>IDENTIFICATION</scope>
</reference>
<dbReference type="Proteomes" id="UP000050741">
    <property type="component" value="Unassembled WGS sequence"/>
</dbReference>
<name>A0A183CJW7_GLOPA</name>
<dbReference type="WBParaSite" id="GPLIN_001317300">
    <property type="protein sequence ID" value="GPLIN_001317300"/>
    <property type="gene ID" value="GPLIN_001317300"/>
</dbReference>
<reference evidence="2" key="1">
    <citation type="submission" date="2014-05" db="EMBL/GenBank/DDBJ databases">
        <title>The genome and life-stage specific transcriptomes of Globodera pallida elucidate key aspects of plant parasitism by a cyst nematode.</title>
        <authorList>
            <person name="Cotton J.A."/>
            <person name="Lilley C.J."/>
            <person name="Jones L.M."/>
            <person name="Kikuchi T."/>
            <person name="Reid A.J."/>
            <person name="Thorpe P."/>
            <person name="Tsai I.J."/>
            <person name="Beasley H."/>
            <person name="Blok V."/>
            <person name="Cock P.J.A."/>
            <person name="Van den Akker S.E."/>
            <person name="Holroyd N."/>
            <person name="Hunt M."/>
            <person name="Mantelin S."/>
            <person name="Naghra H."/>
            <person name="Pain A."/>
            <person name="Palomares-Rius J.E."/>
            <person name="Zarowiecki M."/>
            <person name="Berriman M."/>
            <person name="Jones J.T."/>
            <person name="Urwin P.E."/>
        </authorList>
    </citation>
    <scope>NUCLEOTIDE SEQUENCE [LARGE SCALE GENOMIC DNA]</scope>
    <source>
        <strain evidence="2">Lindley</strain>
    </source>
</reference>
<evidence type="ECO:0000313" key="3">
    <source>
        <dbReference type="WBParaSite" id="GPLIN_001317300"/>
    </source>
</evidence>
<accession>A0A183CJW7</accession>
<evidence type="ECO:0000313" key="2">
    <source>
        <dbReference type="Proteomes" id="UP000050741"/>
    </source>
</evidence>
<keyword evidence="1" id="KW-1133">Transmembrane helix</keyword>
<organism evidence="2 3">
    <name type="scientific">Globodera pallida</name>
    <name type="common">Potato cyst nematode worm</name>
    <name type="synonym">Heterodera pallida</name>
    <dbReference type="NCBI Taxonomy" id="36090"/>
    <lineage>
        <taxon>Eukaryota</taxon>
        <taxon>Metazoa</taxon>
        <taxon>Ecdysozoa</taxon>
        <taxon>Nematoda</taxon>
        <taxon>Chromadorea</taxon>
        <taxon>Rhabditida</taxon>
        <taxon>Tylenchina</taxon>
        <taxon>Tylenchomorpha</taxon>
        <taxon>Tylenchoidea</taxon>
        <taxon>Heteroderidae</taxon>
        <taxon>Heteroderinae</taxon>
        <taxon>Globodera</taxon>
    </lineage>
</organism>
<keyword evidence="1" id="KW-0472">Membrane</keyword>
<dbReference type="AlphaFoldDB" id="A0A183CJW7"/>